<sequence>MLVDCHWKNKGVSGCDFEYALVCRFKLIRNDELHSEQIPFWAEGKYPFPTSELSRVVLEPFGWFREYCSYEDILSSVLM</sequence>
<comment type="caution">
    <text evidence="1">The sequence shown here is derived from an EMBL/GenBank/DDBJ whole genome shotgun (WGS) entry which is preliminary data.</text>
</comment>
<evidence type="ECO:0000313" key="1">
    <source>
        <dbReference type="EMBL" id="CAL1272608.1"/>
    </source>
</evidence>
<reference evidence="1 2" key="1">
    <citation type="submission" date="2024-04" db="EMBL/GenBank/DDBJ databases">
        <authorList>
            <person name="Rising A."/>
            <person name="Reimegard J."/>
            <person name="Sonavane S."/>
            <person name="Akerstrom W."/>
            <person name="Nylinder S."/>
            <person name="Hedman E."/>
            <person name="Kallberg Y."/>
        </authorList>
    </citation>
    <scope>NUCLEOTIDE SEQUENCE [LARGE SCALE GENOMIC DNA]</scope>
</reference>
<organism evidence="1 2">
    <name type="scientific">Larinioides sclopetarius</name>
    <dbReference type="NCBI Taxonomy" id="280406"/>
    <lineage>
        <taxon>Eukaryota</taxon>
        <taxon>Metazoa</taxon>
        <taxon>Ecdysozoa</taxon>
        <taxon>Arthropoda</taxon>
        <taxon>Chelicerata</taxon>
        <taxon>Arachnida</taxon>
        <taxon>Araneae</taxon>
        <taxon>Araneomorphae</taxon>
        <taxon>Entelegynae</taxon>
        <taxon>Araneoidea</taxon>
        <taxon>Araneidae</taxon>
        <taxon>Larinioides</taxon>
    </lineage>
</organism>
<dbReference type="EMBL" id="CAXIEN010000062">
    <property type="protein sequence ID" value="CAL1272608.1"/>
    <property type="molecule type" value="Genomic_DNA"/>
</dbReference>
<evidence type="ECO:0000313" key="2">
    <source>
        <dbReference type="Proteomes" id="UP001497382"/>
    </source>
</evidence>
<keyword evidence="2" id="KW-1185">Reference proteome</keyword>
<name>A0AAV1ZNA0_9ARAC</name>
<accession>A0AAV1ZNA0</accession>
<proteinExistence type="predicted"/>
<dbReference type="Proteomes" id="UP001497382">
    <property type="component" value="Unassembled WGS sequence"/>
</dbReference>
<dbReference type="AlphaFoldDB" id="A0AAV1ZNA0"/>
<protein>
    <submittedName>
        <fullName evidence="1">Uncharacterized protein</fullName>
    </submittedName>
</protein>
<gene>
    <name evidence="1" type="ORF">LARSCL_LOCUS6487</name>
</gene>